<dbReference type="PATRIC" id="fig|2198.3.peg.1421"/>
<protein>
    <recommendedName>
        <fullName evidence="5">Transglutaminase-like domain-containing protein</fullName>
    </recommendedName>
</protein>
<dbReference type="PANTHER" id="PTHR39327:SF1">
    <property type="entry name" value="BLR5470 PROTEIN"/>
    <property type="match status" value="1"/>
</dbReference>
<evidence type="ECO:0000313" key="2">
    <source>
        <dbReference type="EMBL" id="KUL05675.1"/>
    </source>
</evidence>
<dbReference type="AlphaFoldDB" id="A0A101J281"/>
<dbReference type="PANTHER" id="PTHR39327">
    <property type="match status" value="1"/>
</dbReference>
<evidence type="ECO:0008006" key="5">
    <source>
        <dbReference type="Google" id="ProtNLM"/>
    </source>
</evidence>
<dbReference type="InterPro" id="IPR010319">
    <property type="entry name" value="Transglutaminase-like_Cys_pept"/>
</dbReference>
<dbReference type="Gene3D" id="3.10.620.30">
    <property type="match status" value="1"/>
</dbReference>
<dbReference type="EMBL" id="LGGD01000001">
    <property type="protein sequence ID" value="KUK63936.1"/>
    <property type="molecule type" value="Genomic_DNA"/>
</dbReference>
<dbReference type="Proteomes" id="UP000054598">
    <property type="component" value="Unassembled WGS sequence"/>
</dbReference>
<dbReference type="EMBL" id="LGHE01000002">
    <property type="protein sequence ID" value="KUL05675.1"/>
    <property type="molecule type" value="Genomic_DNA"/>
</dbReference>
<evidence type="ECO:0000313" key="3">
    <source>
        <dbReference type="Proteomes" id="UP000054323"/>
    </source>
</evidence>
<evidence type="ECO:0000313" key="4">
    <source>
        <dbReference type="Proteomes" id="UP000054598"/>
    </source>
</evidence>
<dbReference type="Proteomes" id="UP000054323">
    <property type="component" value="Unassembled WGS sequence"/>
</dbReference>
<sequence>MPAFSVSMSVSRPMKILRVLCTVICMAEAAGAADTVGGDGVIAIPAIVPEPGVGGFEELTFRFAFMQEVRTVSVRADRPVYLGARNASKVATIRSGTGPDGWLVGYYGSFMADPQQDALYTDLLGEFEKIRAGSDLDDDEYVELLTAFVQSLPYASDYAQPRYPVETVVDGRGDCDDRSLLLAALLDRAGYGVALFYFGEANHVAVGVASPDATFGDSGYAIIETTEKSLVGVPPGGMPPAEDVCVIPISPGGKIYGRCAEMLAIHQALLDAAKTGDQPRYNYIVAHLHDRSATYAWLTANESAA</sequence>
<comment type="caution">
    <text evidence="2">The sequence shown here is derived from an EMBL/GenBank/DDBJ whole genome shotgun (WGS) entry which is preliminary data.</text>
</comment>
<gene>
    <name evidence="1" type="ORF">XD82_0008</name>
    <name evidence="2" type="ORF">XE10_0035</name>
</gene>
<accession>A0A101J281</accession>
<name>A0A101J281_9EURY</name>
<organism evidence="2 4">
    <name type="scientific">Methanoculleus marisnigri</name>
    <dbReference type="NCBI Taxonomy" id="2198"/>
    <lineage>
        <taxon>Archaea</taxon>
        <taxon>Methanobacteriati</taxon>
        <taxon>Methanobacteriota</taxon>
        <taxon>Stenosarchaea group</taxon>
        <taxon>Methanomicrobia</taxon>
        <taxon>Methanomicrobiales</taxon>
        <taxon>Methanomicrobiaceae</taxon>
        <taxon>Methanoculleus</taxon>
    </lineage>
</organism>
<evidence type="ECO:0000313" key="1">
    <source>
        <dbReference type="EMBL" id="KUK63936.1"/>
    </source>
</evidence>
<reference evidence="3 4" key="2">
    <citation type="journal article" date="2015" name="MBio">
        <title>Genome-Resolved Metagenomic Analysis Reveals Roles for Candidate Phyla and Other Microbial Community Members in Biogeochemical Transformations in Oil Reservoirs.</title>
        <authorList>
            <person name="Hu P."/>
            <person name="Tom L."/>
            <person name="Singh A."/>
            <person name="Thomas B.C."/>
            <person name="Baker B.J."/>
            <person name="Piceno Y.M."/>
            <person name="Andersen G.L."/>
            <person name="Banfield J.F."/>
        </authorList>
    </citation>
    <scope>NUCLEOTIDE SEQUENCE [LARGE SCALE GENOMIC DNA]</scope>
</reference>
<reference evidence="2" key="1">
    <citation type="journal article" date="2015" name="MBio">
        <title>Genome-resolved metagenomic analysis reveals roles for candidate phyla and other microbial community members in biogeochemical transformations in oil reservoirs.</title>
        <authorList>
            <person name="Hu P."/>
            <person name="Tom L."/>
            <person name="Singh A."/>
            <person name="Thomas B.C."/>
            <person name="Baker B.J."/>
            <person name="Piceno Y.M."/>
            <person name="Andersen G.L."/>
            <person name="Banfield J.F."/>
        </authorList>
    </citation>
    <scope>NUCLEOTIDE SEQUENCE [LARGE SCALE GENOMIC DNA]</scope>
    <source>
        <strain evidence="1">62_101</strain>
        <strain evidence="2">63_41</strain>
    </source>
</reference>
<proteinExistence type="predicted"/>